<dbReference type="GO" id="GO:0004366">
    <property type="term" value="F:glycerol-3-phosphate O-acyltransferase activity"/>
    <property type="evidence" value="ECO:0007669"/>
    <property type="project" value="TreeGrafter"/>
</dbReference>
<dbReference type="CDD" id="cd07991">
    <property type="entry name" value="LPLAT_LPCAT1-like"/>
    <property type="match status" value="1"/>
</dbReference>
<keyword evidence="9 15" id="KW-0472">Membrane</keyword>
<dbReference type="GO" id="GO:0016020">
    <property type="term" value="C:membrane"/>
    <property type="evidence" value="ECO:0007669"/>
    <property type="project" value="UniProtKB-SubCell"/>
</dbReference>
<dbReference type="InterPro" id="IPR002123">
    <property type="entry name" value="Plipid/glycerol_acylTrfase"/>
</dbReference>
<comment type="pathway">
    <text evidence="2">Lipid metabolism.</text>
</comment>
<proteinExistence type="inferred from homology"/>
<evidence type="ECO:0000256" key="6">
    <source>
        <dbReference type="ARBA" id="ARBA00022692"/>
    </source>
</evidence>
<name>A0A915ENF8_9BILA</name>
<keyword evidence="8" id="KW-0443">Lipid metabolism</keyword>
<comment type="pathway">
    <text evidence="13">Phospholipid metabolism.</text>
</comment>
<evidence type="ECO:0000256" key="1">
    <source>
        <dbReference type="ARBA" id="ARBA00004370"/>
    </source>
</evidence>
<dbReference type="AlphaFoldDB" id="A0A915ENF8"/>
<dbReference type="PANTHER" id="PTHR23063:SF2">
    <property type="entry name" value="GLYCEROL-3-PHOSPHATE ACYLTRANSFERASE 4, ISOFORM D-RELATED"/>
    <property type="match status" value="1"/>
</dbReference>
<dbReference type="GO" id="GO:0008654">
    <property type="term" value="P:phospholipid biosynthetic process"/>
    <property type="evidence" value="ECO:0007669"/>
    <property type="project" value="UniProtKB-KW"/>
</dbReference>
<keyword evidence="5" id="KW-0808">Transferase</keyword>
<evidence type="ECO:0000256" key="2">
    <source>
        <dbReference type="ARBA" id="ARBA00005189"/>
    </source>
</evidence>
<evidence type="ECO:0000256" key="5">
    <source>
        <dbReference type="ARBA" id="ARBA00022679"/>
    </source>
</evidence>
<reference evidence="18" key="1">
    <citation type="submission" date="2022-11" db="UniProtKB">
        <authorList>
            <consortium name="WormBaseParasite"/>
        </authorList>
    </citation>
    <scope>IDENTIFICATION</scope>
</reference>
<feature type="transmembrane region" description="Helical" evidence="15">
    <location>
        <begin position="219"/>
        <end position="239"/>
    </location>
</feature>
<evidence type="ECO:0000256" key="8">
    <source>
        <dbReference type="ARBA" id="ARBA00023098"/>
    </source>
</evidence>
<dbReference type="WBParaSite" id="jg8107">
    <property type="protein sequence ID" value="jg8107"/>
    <property type="gene ID" value="jg8107"/>
</dbReference>
<comment type="similarity">
    <text evidence="3">Belongs to the 1-acyl-sn-glycerol-3-phosphate acyltransferase family.</text>
</comment>
<evidence type="ECO:0000256" key="13">
    <source>
        <dbReference type="ARBA" id="ARBA00025707"/>
    </source>
</evidence>
<evidence type="ECO:0000256" key="12">
    <source>
        <dbReference type="ARBA" id="ARBA00023315"/>
    </source>
</evidence>
<evidence type="ECO:0000256" key="7">
    <source>
        <dbReference type="ARBA" id="ARBA00022989"/>
    </source>
</evidence>
<keyword evidence="11" id="KW-1208">Phospholipid metabolism</keyword>
<keyword evidence="7 15" id="KW-1133">Transmembrane helix</keyword>
<keyword evidence="6 15" id="KW-0812">Transmembrane</keyword>
<comment type="subcellular location">
    <subcellularLocation>
        <location evidence="1">Membrane</location>
    </subcellularLocation>
</comment>
<organism evidence="17 18">
    <name type="scientific">Ditylenchus dipsaci</name>
    <dbReference type="NCBI Taxonomy" id="166011"/>
    <lineage>
        <taxon>Eukaryota</taxon>
        <taxon>Metazoa</taxon>
        <taxon>Ecdysozoa</taxon>
        <taxon>Nematoda</taxon>
        <taxon>Chromadorea</taxon>
        <taxon>Rhabditida</taxon>
        <taxon>Tylenchina</taxon>
        <taxon>Tylenchomorpha</taxon>
        <taxon>Sphaerularioidea</taxon>
        <taxon>Anguinidae</taxon>
        <taxon>Anguininae</taxon>
        <taxon>Ditylenchus</taxon>
    </lineage>
</organism>
<evidence type="ECO:0000256" key="4">
    <source>
        <dbReference type="ARBA" id="ARBA00022516"/>
    </source>
</evidence>
<evidence type="ECO:0000259" key="16">
    <source>
        <dbReference type="SMART" id="SM00563"/>
    </source>
</evidence>
<dbReference type="GO" id="GO:0019432">
    <property type="term" value="P:triglyceride biosynthetic process"/>
    <property type="evidence" value="ECO:0007669"/>
    <property type="project" value="TreeGrafter"/>
</dbReference>
<evidence type="ECO:0000313" key="17">
    <source>
        <dbReference type="Proteomes" id="UP000887574"/>
    </source>
</evidence>
<keyword evidence="17" id="KW-1185">Reference proteome</keyword>
<dbReference type="SUPFAM" id="SSF69593">
    <property type="entry name" value="Glycerol-3-phosphate (1)-acyltransferase"/>
    <property type="match status" value="1"/>
</dbReference>
<evidence type="ECO:0000256" key="3">
    <source>
        <dbReference type="ARBA" id="ARBA00008655"/>
    </source>
</evidence>
<evidence type="ECO:0000256" key="9">
    <source>
        <dbReference type="ARBA" id="ARBA00023136"/>
    </source>
</evidence>
<dbReference type="InterPro" id="IPR045252">
    <property type="entry name" value="LPCAT1-like"/>
</dbReference>
<dbReference type="SMART" id="SM00563">
    <property type="entry name" value="PlsC"/>
    <property type="match status" value="1"/>
</dbReference>
<dbReference type="GO" id="GO:0005783">
    <property type="term" value="C:endoplasmic reticulum"/>
    <property type="evidence" value="ECO:0007669"/>
    <property type="project" value="TreeGrafter"/>
</dbReference>
<dbReference type="Proteomes" id="UP000887574">
    <property type="component" value="Unplaced"/>
</dbReference>
<feature type="region of interest" description="Disordered" evidence="14">
    <location>
        <begin position="51"/>
        <end position="89"/>
    </location>
</feature>
<evidence type="ECO:0000256" key="14">
    <source>
        <dbReference type="SAM" id="MobiDB-lite"/>
    </source>
</evidence>
<dbReference type="PANTHER" id="PTHR23063">
    <property type="entry name" value="PHOSPHOLIPID ACYLTRANSFERASE"/>
    <property type="match status" value="1"/>
</dbReference>
<feature type="transmembrane region" description="Helical" evidence="15">
    <location>
        <begin position="6"/>
        <end position="27"/>
    </location>
</feature>
<feature type="domain" description="Phospholipid/glycerol acyltransferase" evidence="16">
    <location>
        <begin position="280"/>
        <end position="374"/>
    </location>
</feature>
<keyword evidence="4" id="KW-0444">Lipid biosynthesis</keyword>
<evidence type="ECO:0000256" key="10">
    <source>
        <dbReference type="ARBA" id="ARBA00023209"/>
    </source>
</evidence>
<feature type="compositionally biased region" description="Acidic residues" evidence="14">
    <location>
        <begin position="55"/>
        <end position="72"/>
    </location>
</feature>
<protein>
    <submittedName>
        <fullName evidence="18">Phospholipid/glycerol acyltransferase domain-containing protein</fullName>
    </submittedName>
</protein>
<evidence type="ECO:0000256" key="11">
    <source>
        <dbReference type="ARBA" id="ARBA00023264"/>
    </source>
</evidence>
<accession>A0A915ENF8</accession>
<keyword evidence="12" id="KW-0012">Acyltransferase</keyword>
<dbReference type="Pfam" id="PF01553">
    <property type="entry name" value="Acyltransferase"/>
    <property type="match status" value="1"/>
</dbReference>
<feature type="transmembrane region" description="Helical" evidence="15">
    <location>
        <begin position="192"/>
        <end position="213"/>
    </location>
</feature>
<evidence type="ECO:0000256" key="15">
    <source>
        <dbReference type="SAM" id="Phobius"/>
    </source>
</evidence>
<keyword evidence="10" id="KW-0594">Phospholipid biosynthesis</keyword>
<evidence type="ECO:0000313" key="18">
    <source>
        <dbReference type="WBParaSite" id="jg8107"/>
    </source>
</evidence>
<sequence>MYMIFTLLAYLFLYLALFVVFLSMFGLTTGIREACAKFILFLFEWAAHQKPQPKEEEDEEEEVQTEESEAEDNLTGLRNHKKLKRQHSNEQSSIIVRRWSSSLNAKLKRSSTSHTHLSDSSDLEGFDAIDHSDCGTGRVDPSEHQTVKVIVNDTWEFLNAGIEAIIEDEVTTRFETAQLASWNFLLRSRANYVYISWKLSLIWFVGLIFRYGILFPVRLLLFFISMVLLLFLPAMVGCVPHKKTRSVLNQCVMLMCMRISSRTFSTIVTFHNKENRPSHGICVANHTSPIDGGILGILQRALSRSSDHIWFERSEASDRKQVSKRLKEHVEDPNKLPILIFPEGTCINNTGVMLFKKGSFEVSTTIYPIAIKYDNRLGDPFWNSHKQGYMTYLLSMMTAWALMCDVHYLPPVYREEGESSIEFARRVQRLIAKEGGLIDLDWDGNLKRTKVPEKLKKEQKELFYQHLARTTSICSCGTEQPNFVQSLKSQVYPEIYEESNKQIE</sequence>